<name>A0AAP2DE68_9BACT</name>
<dbReference type="RefSeq" id="WP_254092355.1">
    <property type="nucleotide sequence ID" value="NZ_JAHESC010000036.1"/>
</dbReference>
<feature type="signal peptide" evidence="1">
    <location>
        <begin position="1"/>
        <end position="33"/>
    </location>
</feature>
<dbReference type="Pfam" id="PF13585">
    <property type="entry name" value="CHU_C"/>
    <property type="match status" value="1"/>
</dbReference>
<dbReference type="SUPFAM" id="SSF69318">
    <property type="entry name" value="Integrin alpha N-terminal domain"/>
    <property type="match status" value="2"/>
</dbReference>
<dbReference type="Proteomes" id="UP001319180">
    <property type="component" value="Unassembled WGS sequence"/>
</dbReference>
<evidence type="ECO:0000313" key="3">
    <source>
        <dbReference type="Proteomes" id="UP001319180"/>
    </source>
</evidence>
<dbReference type="EMBL" id="JAHESC010000036">
    <property type="protein sequence ID" value="MBT1689130.1"/>
    <property type="molecule type" value="Genomic_DNA"/>
</dbReference>
<accession>A0AAP2DE68</accession>
<dbReference type="InterPro" id="IPR028994">
    <property type="entry name" value="Integrin_alpha_N"/>
</dbReference>
<proteinExistence type="predicted"/>
<organism evidence="2 3">
    <name type="scientific">Dawidia soli</name>
    <dbReference type="NCBI Taxonomy" id="2782352"/>
    <lineage>
        <taxon>Bacteria</taxon>
        <taxon>Pseudomonadati</taxon>
        <taxon>Bacteroidota</taxon>
        <taxon>Cytophagia</taxon>
        <taxon>Cytophagales</taxon>
        <taxon>Chryseotaleaceae</taxon>
        <taxon>Dawidia</taxon>
    </lineage>
</organism>
<protein>
    <submittedName>
        <fullName evidence="2">Gliding motility-associated C-terminal domain-containing protein</fullName>
    </submittedName>
</protein>
<dbReference type="Gene3D" id="2.130.10.130">
    <property type="entry name" value="Integrin alpha, N-terminal"/>
    <property type="match status" value="1"/>
</dbReference>
<gene>
    <name evidence="2" type="ORF">KK078_21365</name>
</gene>
<keyword evidence="3" id="KW-1185">Reference proteome</keyword>
<comment type="caution">
    <text evidence="2">The sequence shown here is derived from an EMBL/GenBank/DDBJ whole genome shotgun (WGS) entry which is preliminary data.</text>
</comment>
<dbReference type="PANTHER" id="PTHR44103:SF1">
    <property type="entry name" value="PROPROTEIN CONVERTASE P"/>
    <property type="match status" value="1"/>
</dbReference>
<evidence type="ECO:0000256" key="1">
    <source>
        <dbReference type="SAM" id="SignalP"/>
    </source>
</evidence>
<keyword evidence="1" id="KW-0732">Signal</keyword>
<feature type="chain" id="PRO_5042999866" evidence="1">
    <location>
        <begin position="34"/>
        <end position="3983"/>
    </location>
</feature>
<reference evidence="2 3" key="1">
    <citation type="submission" date="2021-05" db="EMBL/GenBank/DDBJ databases">
        <title>A Polyphasic approach of four new species of the genus Ohtaekwangia: Ohtaekwangia histidinii sp. nov., Ohtaekwangia cretensis sp. nov., Ohtaekwangia indiensis sp. nov., Ohtaekwangia reichenbachii sp. nov. from diverse environment.</title>
        <authorList>
            <person name="Octaviana S."/>
        </authorList>
    </citation>
    <scope>NUCLEOTIDE SEQUENCE [LARGE SCALE GENOMIC DNA]</scope>
    <source>
        <strain evidence="2 3">PWU37</strain>
    </source>
</reference>
<evidence type="ECO:0000313" key="2">
    <source>
        <dbReference type="EMBL" id="MBT1689130.1"/>
    </source>
</evidence>
<dbReference type="PANTHER" id="PTHR44103">
    <property type="entry name" value="PROPROTEIN CONVERTASE P"/>
    <property type="match status" value="1"/>
</dbReference>
<sequence length="3983" mass="417666">MKYVIPPTTFFTGRSLRFACCLLLILTGGSAFAQILDCSKSVNCADPYCKPIPADGKELGCECFDTVDNDGDGKADQADSNCATYYGLTFVGEGSDCSITPPGASTPFDLVGPPAVSGQNTADTQSKVAAADVDGNGMPDILITSKWNAEVRLIASTAQTGVAALGGGTFAPGDVIADFRLSGAAISNRFNNIGCGTTANLVFEYEVLTADIDGDGRSEVFAVVSNRAGSPKSPPTCFFLVGLQLKSYGAQGMTLIPGYPVYLGTNRPGIFGIADMDGDNKAEIYLRDRIFAAENGKLLASEGGKDMTNTALWDVDVTAAPVTVDIKSAGADGNVMELVVGPRIYKVPSLTNRNPASPAALTLWRDMNSISFDINKDGAPDKYYVKLMNDPVEYGVDSHSSTSIADVDKDGYMDVVVTGALNSSLGRTTVFYWNVQKNTVSGFMTLSAADLGIAPGTEPAGKCPSGLSYTNYQNGWIWGTGRVNIGDANGDGKLDFSFIAGSHLYCVTTDAPGTNIVPLWSNPRTINDSRSGVLTVTLYDFDNNGKPEMIYRDSQEVVVIDGATGTTKYWSSICQSHTYTEGPIIADVNGDGATDICVPCNRSNSFDICDDIQQQALGEVRLYFSKGNEWLPTRKVWNQPGYHVVNINDDLTLPFPQLDPGMVFGNNPCANGLPGPQTPLNVFLNQIPFLSAEGCPVFPAPDLAFTGDVPNLLCNDDPTLPGCDSDGDGVYDPAVVVIPPICGNLGIQVYFNIINSGDLPISDVVPVSFFNGDPTTNPAAKLLNSTTFTISNLQVNQTFKTPTVTFNGPGTLFDLYIVIYNNGAVLPVVLTGGSAKECKIENNMYKVTVAPSPFTAGIEKIRDNLKCVAADPNVGELRARIYKSATAGTDEIVDYSDYTFQWYYGLDTSNPVPATLGGNNYTISGLPEGDYSFVATNLSKGCKTTLVSMHIDLGITLPAVTINVMSHQTTCTPPNGALEAVVTGGNTGFSFEWYSNAASLGVSTATASNLIGNNYTVVVTRNGCMTTASAVVNDLAFEPTVTATSTPVVNCANLGSGSVTAQALLQGVLQNAADFTFNWYFHNIADGSRGSILPPANGTGPTRTGLAAGFYEVETINKATQCKSVPFVAEVKNETVVPSVALSQLAPQTSCDPKAPNGRLQAVALIGGVPQSASDFTFQWFEGQNTLPQNAHKTVSGTNGSIAESVKGGGQSYTVRITSAFQCTAVADTVVQEIINIPEVILALTPNGICDEVLAGKAFSGAVSASVTFGGSPVTDFTNYSFTWYTGTSAVGAPRPEVGNSLAGLDSGFYTVVVSRTDLKCTAAPETGLVDDERIIPTITANPVPSTNCTTAPNGSMVVTNVTSGATSGTGSPFVFAWFNGVDETTPIPGATGARLDGIQGGIGVFRTVRVTNTNDGCRSTNTQLVSDNRLLPILALEADPNTICDPTLTVPRREFNGEVRATITNAAESQFVDPTFVFAWTNTTAGSAIADTDATISLLNNGSYTGVVTHQPTGCVSAPANIDVIPAKVPIVIDADADPSTNCPPVGGNGRVVINSVTAGAASGLGAPFIYQWHDGADLSSTIAGATAPSIINQQGGVGVFRTVLVTNQLDGCQMTDTKEIGDARVLPVLQLSATPNSICDPAVANKPFNGTVAATIANLADVGVPQTFTYVWTDQETGAVIAGVTGPDLIERDSSFYTAVVTHVPTGCKSPEVVAQVTPAQVLPVIAASAVPSTNCDPAKANGLVQVDEVDGNMSPFGGYTFAWRSGLTQAGQLIAGGAVSADTLQGAIGKFYNVLVTNTNDGCKNTFAVELPDAQVKPVLTLSATPNTICDPGIAGVSENGSVQQLSLTYSGAYTGAQTLVYKWFNGEYTGAPLPPHIPAQTTVGNMGALPFGFYSASVTIDEIGCTSEIVSIEVKNNFFTPPISVTPVNQTSCDDLNPNGMLTATVDETAIGGSATESSSSLYDVNWFNRSNPIVTPGTAVTTTTAINGQVNRLKGNLFYTVEVVRLLTGCVNTETVFLPEVITYPVVAAAVSADVTRCDFPNGAALADVGGVQNGYTFYWLNEKGLNQTTVAEDVIDHADATGVDDGKYLSLIPGTYTVVAKDNATRCVSQPVSRQVADNTEKTTLAISIDVRPAHCAVGGGAMTATLTGGEGPTFDYAWFRGGPLNDSVNFFNNPPVFNPAAAFDQNLGGGASDQITGLNSDLYTLVILDGGNGCGNYETIFLPFQNAHVVTPVVTPSTICPYDVGNGAVEATVTSLAVGKTIDDYIYRFYTGENPLAANQVGPDIGPAPGNPNPITYASLAPGMYTVEVRQGFAPNCPVYEVVEVKSQALAPVITLNGALSANTSCDTNAADGSAQVAINRNPADVTTGFTYSLDVLPAPVGWGGTVLTGPYVAPDPTAGAPETATINGLRPDTEVPEYTVRVTSSNGCVAERLISIPNQPAVAELVDGDVVSRDALFCEASLETNAQIEVRSIAIVHGPADDLGDYRFDWYTDAGLTVASRVLSANGNSTAAKGGEILSNVGAPLPSAKVTAGSYYVVANKVNAGATGGVGCFSAPFRVDIMDKTVKPVFTLAPTSNTACDTNFEGTVNVTVTSPGSVNPLPGAAYTYDWVVAATAIAPPATSDGDGVGADDNFTGLNDGGYTLELTNNASGCTTTGSTTITPAFVPIIIANAASAPQILCIADGSVTVTQVDVGPTSFVRGTDAEFFTNFSYSWFKDSPLPATGFLTDDAAARIQVPQLVAGTNAGEYPAMGVGVYFVQAKRIVGAPGSGCESAPLRVEVGDQRRNPNAVLSPSNDTSCETVGGFEGGIQVKVTDAGSGPAPLNYTYDWTTTEPSVPADGAVYSDTESFTGLKDGDYSVRITNNTSGCFVNAATRILRSSVPIIIASAEVTDQVICNPDGSVTVTRIDVGATDSYVPADAAFGDFVFTWTKADPSTAALKDDLGDAITGGALLPGTNAGEYSQLLANRYYVTARRTAGGPGSGCISAPLRKDIIDMSFDPVARLTPLTNTSCDPVFFEGALTVDVDNPGAMPTPAPVATYTYSRTATLSPAPVVNAGQDGAADKFSGLRDDTYVVRVTNEVSGCFTDVSTTITRSLIPVTTVDALVTDQLVCLNDGRIVVTEVAVGTDNTRPFTEFDFTWYKDSPVAGNTLASASGINRFDLNTTTMPTIKAGTYYVKARRILGSPGFGCESAPLRREILDKSVAPDVSFAFTPASNCVGALPNGQLVATAIERDGSLDGDKDGVTDVYAFTWTLNGGGLDPATTEDYVNPVSTLNRAPEGVYSVRIDNAATGCFFERGMELKLDLSMSLPNIVDIDVVDPVNCFPSGTAQVVKITIGGTTTISDAAQLDADFDYSWFKGTYPGTPLADAGNVPYQQALLPDQLPDRYFVTVRDLTTNCESSPVEAVIDSADIVYPDVDITQTLPQVKCEPSVDGSARLVATVDNGQTSANANYRFEWYRSLDGTPPLLFGAPANSTISNLKAHHYSVTVLDVTTNCSSTAMFIVPDASPLFLPQLALSTSARTRCDIADGSLFASGVPFPIDLSNPLNNYPFPYSYQADLYAGAPPADINNPDLGPMANDPQFPTYTSNFLRAGLAEGAYTVRLTDLNTGCVTIDSTHIQDDRTPPTIAIVQDNPLTNCDPLRANGQLTATADGGQVGGYSFAWYQGDEALDPVLTNFNTLIGKTTGAYTVRVTNSTTFCFADSTGAITDGTVTPPAPDPSLVQGRSNCITPNGWVTVDVDGVTVGYSFDWYIEGVHDFTGVDYTGRDIRAYSVTATDDVTGCVSLPASITVPDWRKTPIVNLTSTPSYCLTPTGSVLLGLVNGDEVTLADVTWFNEESGLQVGSGPATYDLFTGVYIAQFISSEGCEGESRVAVGTEILSYNLVSVNADNRNDFWTIDCIQNFPSNNVKVFNRSGVKVYEADGYNNVDVVFRGIGERGLYALGNELPDGTYFYIIDKRDGSKPVYGYLELVH</sequence>